<dbReference type="PANTHER" id="PTHR44329:SF214">
    <property type="entry name" value="PROTEIN KINASE DOMAIN-CONTAINING PROTEIN"/>
    <property type="match status" value="1"/>
</dbReference>
<dbReference type="InterPro" id="IPR008271">
    <property type="entry name" value="Ser/Thr_kinase_AS"/>
</dbReference>
<feature type="compositionally biased region" description="Low complexity" evidence="6">
    <location>
        <begin position="148"/>
        <end position="159"/>
    </location>
</feature>
<dbReference type="PROSITE" id="PS50011">
    <property type="entry name" value="PROTEIN_KINASE_DOM"/>
    <property type="match status" value="1"/>
</dbReference>
<dbReference type="Proteomes" id="UP000075714">
    <property type="component" value="Unassembled WGS sequence"/>
</dbReference>
<feature type="region of interest" description="Disordered" evidence="6">
    <location>
        <begin position="563"/>
        <end position="606"/>
    </location>
</feature>
<dbReference type="SMART" id="SM00220">
    <property type="entry name" value="S_TKc"/>
    <property type="match status" value="1"/>
</dbReference>
<dbReference type="PROSITE" id="PS00108">
    <property type="entry name" value="PROTEIN_KINASE_ST"/>
    <property type="match status" value="1"/>
</dbReference>
<dbReference type="GO" id="GO:0005524">
    <property type="term" value="F:ATP binding"/>
    <property type="evidence" value="ECO:0007669"/>
    <property type="project" value="UniProtKB-UniRule"/>
</dbReference>
<feature type="compositionally biased region" description="Low complexity" evidence="6">
    <location>
        <begin position="573"/>
        <end position="587"/>
    </location>
</feature>
<dbReference type="InterPro" id="IPR000719">
    <property type="entry name" value="Prot_kinase_dom"/>
</dbReference>
<dbReference type="PROSITE" id="PS00107">
    <property type="entry name" value="PROTEIN_KINASE_ATP"/>
    <property type="match status" value="1"/>
</dbReference>
<organism evidence="9 10">
    <name type="scientific">Gonium pectorale</name>
    <name type="common">Green alga</name>
    <dbReference type="NCBI Taxonomy" id="33097"/>
    <lineage>
        <taxon>Eukaryota</taxon>
        <taxon>Viridiplantae</taxon>
        <taxon>Chlorophyta</taxon>
        <taxon>core chlorophytes</taxon>
        <taxon>Chlorophyceae</taxon>
        <taxon>CS clade</taxon>
        <taxon>Chlamydomonadales</taxon>
        <taxon>Volvocaceae</taxon>
        <taxon>Gonium</taxon>
    </lineage>
</organism>
<gene>
    <name evidence="9" type="ORF">GPECTOR_15g342</name>
</gene>
<keyword evidence="10" id="KW-1185">Reference proteome</keyword>
<keyword evidence="7" id="KW-0472">Membrane</keyword>
<evidence type="ECO:0000313" key="9">
    <source>
        <dbReference type="EMBL" id="KXZ50658.1"/>
    </source>
</evidence>
<name>A0A150GLK4_GONPE</name>
<feature type="region of interest" description="Disordered" evidence="6">
    <location>
        <begin position="725"/>
        <end position="749"/>
    </location>
</feature>
<evidence type="ECO:0000313" key="10">
    <source>
        <dbReference type="Proteomes" id="UP000075714"/>
    </source>
</evidence>
<reference evidence="10" key="1">
    <citation type="journal article" date="2016" name="Nat. Commun.">
        <title>The Gonium pectorale genome demonstrates co-option of cell cycle regulation during the evolution of multicellularity.</title>
        <authorList>
            <person name="Hanschen E.R."/>
            <person name="Marriage T.N."/>
            <person name="Ferris P.J."/>
            <person name="Hamaji T."/>
            <person name="Toyoda A."/>
            <person name="Fujiyama A."/>
            <person name="Neme R."/>
            <person name="Noguchi H."/>
            <person name="Minakuchi Y."/>
            <person name="Suzuki M."/>
            <person name="Kawai-Toyooka H."/>
            <person name="Smith D.R."/>
            <person name="Sparks H."/>
            <person name="Anderson J."/>
            <person name="Bakaric R."/>
            <person name="Luria V."/>
            <person name="Karger A."/>
            <person name="Kirschner M.W."/>
            <person name="Durand P.M."/>
            <person name="Michod R.E."/>
            <person name="Nozaki H."/>
            <person name="Olson B.J."/>
        </authorList>
    </citation>
    <scope>NUCLEOTIDE SEQUENCE [LARGE SCALE GENOMIC DNA]</scope>
    <source>
        <strain evidence="10">NIES-2863</strain>
    </source>
</reference>
<dbReference type="STRING" id="33097.A0A150GLK4"/>
<dbReference type="Gene3D" id="1.10.510.10">
    <property type="entry name" value="Transferase(Phosphotransferase) domain 1"/>
    <property type="match status" value="1"/>
</dbReference>
<dbReference type="InterPro" id="IPR017441">
    <property type="entry name" value="Protein_kinase_ATP_BS"/>
</dbReference>
<dbReference type="PANTHER" id="PTHR44329">
    <property type="entry name" value="SERINE/THREONINE-PROTEIN KINASE TNNI3K-RELATED"/>
    <property type="match status" value="1"/>
</dbReference>
<evidence type="ECO:0000256" key="2">
    <source>
        <dbReference type="ARBA" id="ARBA00022741"/>
    </source>
</evidence>
<feature type="binding site" evidence="5">
    <location>
        <position position="804"/>
    </location>
    <ligand>
        <name>ATP</name>
        <dbReference type="ChEBI" id="CHEBI:30616"/>
    </ligand>
</feature>
<feature type="transmembrane region" description="Helical" evidence="7">
    <location>
        <begin position="521"/>
        <end position="552"/>
    </location>
</feature>
<proteinExistence type="predicted"/>
<keyword evidence="4 5" id="KW-0067">ATP-binding</keyword>
<keyword evidence="7" id="KW-1133">Transmembrane helix</keyword>
<feature type="compositionally biased region" description="Low complexity" evidence="6">
    <location>
        <begin position="180"/>
        <end position="194"/>
    </location>
</feature>
<protein>
    <recommendedName>
        <fullName evidence="8">Protein kinase domain-containing protein</fullName>
    </recommendedName>
</protein>
<keyword evidence="7" id="KW-0812">Transmembrane</keyword>
<feature type="compositionally biased region" description="Gly residues" evidence="6">
    <location>
        <begin position="94"/>
        <end position="107"/>
    </location>
</feature>
<feature type="domain" description="Protein kinase" evidence="8">
    <location>
        <begin position="777"/>
        <end position="1096"/>
    </location>
</feature>
<dbReference type="SUPFAM" id="SSF56112">
    <property type="entry name" value="Protein kinase-like (PK-like)"/>
    <property type="match status" value="1"/>
</dbReference>
<dbReference type="OrthoDB" id="548271at2759"/>
<keyword evidence="3" id="KW-0418">Kinase</keyword>
<keyword evidence="2 5" id="KW-0547">Nucleotide-binding</keyword>
<feature type="region of interest" description="Disordered" evidence="6">
    <location>
        <begin position="445"/>
        <end position="514"/>
    </location>
</feature>
<sequence length="1104" mass="112155">MERSINRQPSSRLVLNNVTLVVPEPEWRAFVAAVLMQHAREAFEAAQLLPRPPPRAPPPQRLSGDQPSEVLGNDVSEPDEVTMEEISVSKVPGSTGGPRPGVGGDGGARLPNPSLGLGSHGPAGDTVTAEAETPTDAADGGPQKGTDTDAATTAGQTAGELTHTGTAPPAPTDAGGVTYEASSSGVASESPASEVTWEESSSGVDWEASGSGVTLVGEVSDGTIAGGASSEQADIPDRSAARLPIGEITAEATAAQDGGVRVSGAGGVLSGTAGSSVAMPEQSVGAAVGADVHADEPGDSAAGSGAGSGDGGGALGQMVVEGVVVEEVGAAYGGQQPAPQELGRRRRALGSAAGWTLNRRLLQASDKARSALLAFAADSKPLSYDPTSGTLVLALVRHYGWEGTDVTITFRLPDDAPPGAALTTTGMTVLQYEELAGMNIDFHAEFPKEPPAAPPSPAPAPRGRPPAGPSQALGSSEPPLHASPATLPPASSDGTGVGHIYGPGDQQAATGQAAASSPRDWAGWVLPVTVSLSVAGFLLLLLAAAGVVFAVLRRRRSASEHRTAIYTDKRSSGGRSSAIGAAATSATGPPPPEARPGAGRASGGGSEPKMWMNCVLAGSMVRGTNSSTSVDIMVAGSGRTGPAGQIQDAGPGCEPADGAGYADKLQASSQESVLGPMDPPSNGTLFNHPASRDTSVAQANRAVFGQVLYRMAWASRAGTELVTPAGAGSDTGLPATGPTAAWSSQSTGGDPSGGLPVVVAEESFVRVVNAELCDEELDVCGTLGSGSYGVVYLGTWRGLSVAVKTIVVSDAAAAESRARQRAVLEAAISMAMSHPNIVATYTYDLKPLIHDPLEGAGPAHGESEPGAGLEAYKLYIVQELCNGGSLQDALSRGIAGSIRAGGAFRLMALRLALDVAQGMRHIHSSRVVHGDLKPDNVLLVVNAADPVRGLALGDDRRASKDFAALTAKVADFGLSLPLAEGATHASQRFHGTPAYVAPEVATQGQLSPRADVWSFGILLVTLFYGCTLEDMYAVYSGLGLTGPEGLHRAIHSLLLPDMMGSAHLSYAELTVACLSVNPRERPDFEDIAARLLHIFHSSGTDGEL</sequence>
<feature type="compositionally biased region" description="Low complexity" evidence="6">
    <location>
        <begin position="125"/>
        <end position="139"/>
    </location>
</feature>
<dbReference type="AlphaFoldDB" id="A0A150GLK4"/>
<feature type="region of interest" description="Disordered" evidence="6">
    <location>
        <begin position="47"/>
        <end position="209"/>
    </location>
</feature>
<feature type="compositionally biased region" description="Pro residues" evidence="6">
    <location>
        <begin position="50"/>
        <end position="60"/>
    </location>
</feature>
<dbReference type="InterPro" id="IPR011009">
    <property type="entry name" value="Kinase-like_dom_sf"/>
</dbReference>
<evidence type="ECO:0000256" key="4">
    <source>
        <dbReference type="ARBA" id="ARBA00022840"/>
    </source>
</evidence>
<evidence type="ECO:0000259" key="8">
    <source>
        <dbReference type="PROSITE" id="PS50011"/>
    </source>
</evidence>
<evidence type="ECO:0000256" key="6">
    <source>
        <dbReference type="SAM" id="MobiDB-lite"/>
    </source>
</evidence>
<feature type="compositionally biased region" description="Pro residues" evidence="6">
    <location>
        <begin position="449"/>
        <end position="468"/>
    </location>
</feature>
<accession>A0A150GLK4</accession>
<comment type="caution">
    <text evidence="9">The sequence shown here is derived from an EMBL/GenBank/DDBJ whole genome shotgun (WGS) entry which is preliminary data.</text>
</comment>
<dbReference type="Gene3D" id="3.30.200.20">
    <property type="entry name" value="Phosphorylase Kinase, domain 1"/>
    <property type="match status" value="1"/>
</dbReference>
<evidence type="ECO:0000256" key="5">
    <source>
        <dbReference type="PROSITE-ProRule" id="PRU10141"/>
    </source>
</evidence>
<dbReference type="InterPro" id="IPR051681">
    <property type="entry name" value="Ser/Thr_Kinases-Pseudokinases"/>
</dbReference>
<dbReference type="EMBL" id="LSYV01000016">
    <property type="protein sequence ID" value="KXZ50658.1"/>
    <property type="molecule type" value="Genomic_DNA"/>
</dbReference>
<keyword evidence="1" id="KW-0808">Transferase</keyword>
<dbReference type="GO" id="GO:0004674">
    <property type="term" value="F:protein serine/threonine kinase activity"/>
    <property type="evidence" value="ECO:0007669"/>
    <property type="project" value="TreeGrafter"/>
</dbReference>
<evidence type="ECO:0000256" key="3">
    <source>
        <dbReference type="ARBA" id="ARBA00022777"/>
    </source>
</evidence>
<dbReference type="Pfam" id="PF00069">
    <property type="entry name" value="Pkinase"/>
    <property type="match status" value="1"/>
</dbReference>
<evidence type="ECO:0000256" key="7">
    <source>
        <dbReference type="SAM" id="Phobius"/>
    </source>
</evidence>
<evidence type="ECO:0000256" key="1">
    <source>
        <dbReference type="ARBA" id="ARBA00022679"/>
    </source>
</evidence>
<feature type="region of interest" description="Disordered" evidence="6">
    <location>
        <begin position="669"/>
        <end position="690"/>
    </location>
</feature>